<keyword evidence="1" id="KW-0732">Signal</keyword>
<dbReference type="PANTHER" id="PTHR31151:SF0">
    <property type="entry name" value="PROLINE-TRNA LIGASE (DUF1680)"/>
    <property type="match status" value="1"/>
</dbReference>
<dbReference type="Pfam" id="PF20736">
    <property type="entry name" value="Glyco_hydro127M"/>
    <property type="match status" value="1"/>
</dbReference>
<evidence type="ECO:0000259" key="3">
    <source>
        <dbReference type="Pfam" id="PF20736"/>
    </source>
</evidence>
<reference evidence="4 5" key="1">
    <citation type="submission" date="2017-05" db="EMBL/GenBank/DDBJ databases">
        <authorList>
            <person name="Varghese N."/>
            <person name="Submissions S."/>
        </authorList>
    </citation>
    <scope>NUCLEOTIDE SEQUENCE [LARGE SCALE GENOMIC DNA]</scope>
    <source>
        <strain evidence="4 5">DSM 21985</strain>
    </source>
</reference>
<dbReference type="InterPro" id="IPR008928">
    <property type="entry name" value="6-hairpin_glycosidase_sf"/>
</dbReference>
<name>A0A521AY80_9BACT</name>
<dbReference type="PANTHER" id="PTHR31151">
    <property type="entry name" value="PROLINE-TRNA LIGASE (DUF1680)"/>
    <property type="match status" value="1"/>
</dbReference>
<dbReference type="Proteomes" id="UP000317557">
    <property type="component" value="Unassembled WGS sequence"/>
</dbReference>
<gene>
    <name evidence="4" type="ORF">SAMN06265219_101439</name>
</gene>
<dbReference type="OrthoDB" id="9757939at2"/>
<evidence type="ECO:0000313" key="4">
    <source>
        <dbReference type="EMBL" id="SMO39797.1"/>
    </source>
</evidence>
<evidence type="ECO:0000313" key="5">
    <source>
        <dbReference type="Proteomes" id="UP000317557"/>
    </source>
</evidence>
<evidence type="ECO:0000256" key="1">
    <source>
        <dbReference type="SAM" id="SignalP"/>
    </source>
</evidence>
<keyword evidence="5" id="KW-1185">Reference proteome</keyword>
<dbReference type="SUPFAM" id="SSF48208">
    <property type="entry name" value="Six-hairpin glycosidases"/>
    <property type="match status" value="1"/>
</dbReference>
<sequence length="652" mass="74130">MKYTNKNYNTYLMNLWWRVSIVALAMIVCNSTLSKAQDGDDSQVKYQLFSLSDVQLLDSPFKSAMELNGKYLLKLDADRLLAPFLKEAGLDPKAPNYGGWEEQGEMGDGLDGHSLGHYVSALSMIYAATGKQEFGERLDYVVNELRRSQEAIGTGYVGGVPNGEEILNEVRTGKIEAEPFALNGSWVPWYNLHKLFAGLRDAYLYADNEAALDILVELSDWTVEWANSFSEEQFQEILKTEFGGMKEVMADLYAITQEEKYVELSRKFTDHSIFEPLADNEDRLAGLHANTQIPKVIGDARLYEVSGDTEMKEAAEFFWKTVTENHTYVNGGNSDGEHFGPPKIKSERLSKSSSETCNTYNMLKLTQHLSRWSAHPQYADYYERALYNHILASQDPQTGMFAYYISMEPGYHKIFSTPYDSFWCCVGSGMENHTKYGRYIYMHGQDELFVNLFIPSQLDWEEKGVRVIQETSFPKSESSTFTIHTDEPKEFSIMMRRPYWAGEDFAISVNGNSIEIGSEPSSYIEIARIWKNGDTIEVTLPMETRTESLSGDENTIAFMHGPILLAGIVGEEIPIQSQYAHSEQYEYFSLPTVDVPDLQPQTNSVQGWVEGTSEPLQFTLTNVGDANDIRLAPFYEVNHDHYTIYWNLDEKD</sequence>
<feature type="chain" id="PRO_5022209994" description="Glycosyl hydrolase" evidence="1">
    <location>
        <begin position="37"/>
        <end position="652"/>
    </location>
</feature>
<feature type="domain" description="Non-reducing end beta-L-arabinofuranosidase-like GH127 middle" evidence="3">
    <location>
        <begin position="448"/>
        <end position="542"/>
    </location>
</feature>
<dbReference type="RefSeq" id="WP_142452936.1">
    <property type="nucleotide sequence ID" value="NZ_FXTP01000001.1"/>
</dbReference>
<dbReference type="InterPro" id="IPR049046">
    <property type="entry name" value="Beta-AFase-like_GH127_middle"/>
</dbReference>
<proteinExistence type="predicted"/>
<dbReference type="Pfam" id="PF07944">
    <property type="entry name" value="Beta-AFase-like_GH127_cat"/>
    <property type="match status" value="1"/>
</dbReference>
<accession>A0A521AY80</accession>
<feature type="domain" description="Non-reducing end beta-L-arabinofuranosidase-like GH127 catalytic" evidence="2">
    <location>
        <begin position="53"/>
        <end position="437"/>
    </location>
</feature>
<evidence type="ECO:0008006" key="6">
    <source>
        <dbReference type="Google" id="ProtNLM"/>
    </source>
</evidence>
<protein>
    <recommendedName>
        <fullName evidence="6">Glycosyl hydrolase</fullName>
    </recommendedName>
</protein>
<dbReference type="EMBL" id="FXTP01000001">
    <property type="protein sequence ID" value="SMO39797.1"/>
    <property type="molecule type" value="Genomic_DNA"/>
</dbReference>
<organism evidence="4 5">
    <name type="scientific">Gracilimonas mengyeensis</name>
    <dbReference type="NCBI Taxonomy" id="1302730"/>
    <lineage>
        <taxon>Bacteria</taxon>
        <taxon>Pseudomonadati</taxon>
        <taxon>Balneolota</taxon>
        <taxon>Balneolia</taxon>
        <taxon>Balneolales</taxon>
        <taxon>Balneolaceae</taxon>
        <taxon>Gracilimonas</taxon>
    </lineage>
</organism>
<dbReference type="GO" id="GO:0005975">
    <property type="term" value="P:carbohydrate metabolic process"/>
    <property type="evidence" value="ECO:0007669"/>
    <property type="project" value="InterPro"/>
</dbReference>
<feature type="signal peptide" evidence="1">
    <location>
        <begin position="1"/>
        <end position="36"/>
    </location>
</feature>
<dbReference type="InterPro" id="IPR012878">
    <property type="entry name" value="Beta-AFase-like_GH127_cat"/>
</dbReference>
<dbReference type="AlphaFoldDB" id="A0A521AY80"/>
<evidence type="ECO:0000259" key="2">
    <source>
        <dbReference type="Pfam" id="PF07944"/>
    </source>
</evidence>